<dbReference type="InterPro" id="IPR006311">
    <property type="entry name" value="TAT_signal"/>
</dbReference>
<dbReference type="PANTHER" id="PTHR11575">
    <property type="entry name" value="5'-NUCLEOTIDASE-RELATED"/>
    <property type="match status" value="1"/>
</dbReference>
<feature type="domain" description="Calcineurin-like phosphoesterase" evidence="1">
    <location>
        <begin position="52"/>
        <end position="140"/>
    </location>
</feature>
<dbReference type="Gene3D" id="3.60.21.10">
    <property type="match status" value="1"/>
</dbReference>
<comment type="caution">
    <text evidence="2">The sequence shown here is derived from an EMBL/GenBank/DDBJ whole genome shotgun (WGS) entry which is preliminary data.</text>
</comment>
<evidence type="ECO:0000259" key="1">
    <source>
        <dbReference type="Pfam" id="PF00149"/>
    </source>
</evidence>
<protein>
    <submittedName>
        <fullName evidence="2">Metallophosphoesterase</fullName>
    </submittedName>
</protein>
<keyword evidence="3" id="KW-1185">Reference proteome</keyword>
<evidence type="ECO:0000313" key="3">
    <source>
        <dbReference type="Proteomes" id="UP001600109"/>
    </source>
</evidence>
<organism evidence="2 3">
    <name type="scientific">Flavobacterium xylosi</name>
    <dbReference type="NCBI Taxonomy" id="3230415"/>
    <lineage>
        <taxon>Bacteria</taxon>
        <taxon>Pseudomonadati</taxon>
        <taxon>Bacteroidota</taxon>
        <taxon>Flavobacteriia</taxon>
        <taxon>Flavobacteriales</taxon>
        <taxon>Flavobacteriaceae</taxon>
        <taxon>Flavobacterium</taxon>
    </lineage>
</organism>
<gene>
    <name evidence="2" type="ORF">ACFX5E_07175</name>
</gene>
<dbReference type="InterPro" id="IPR029052">
    <property type="entry name" value="Metallo-depent_PP-like"/>
</dbReference>
<name>A0ABW6HV29_9FLAO</name>
<dbReference type="PROSITE" id="PS51318">
    <property type="entry name" value="TAT"/>
    <property type="match status" value="1"/>
</dbReference>
<proteinExistence type="predicted"/>
<dbReference type="EMBL" id="JBHZPZ010000006">
    <property type="protein sequence ID" value="MFE3867856.1"/>
    <property type="molecule type" value="Genomic_DNA"/>
</dbReference>
<dbReference type="Proteomes" id="UP001600109">
    <property type="component" value="Unassembled WGS sequence"/>
</dbReference>
<dbReference type="InterPro" id="IPR019546">
    <property type="entry name" value="TAT_signal_bac_arc"/>
</dbReference>
<dbReference type="InterPro" id="IPR006179">
    <property type="entry name" value="5_nucleotidase/apyrase"/>
</dbReference>
<accession>A0ABW6HV29</accession>
<dbReference type="Pfam" id="PF00149">
    <property type="entry name" value="Metallophos"/>
    <property type="match status" value="1"/>
</dbReference>
<evidence type="ECO:0000313" key="2">
    <source>
        <dbReference type="EMBL" id="MFE3867856.1"/>
    </source>
</evidence>
<dbReference type="SUPFAM" id="SSF56300">
    <property type="entry name" value="Metallo-dependent phosphatases"/>
    <property type="match status" value="1"/>
</dbReference>
<dbReference type="NCBIfam" id="TIGR01409">
    <property type="entry name" value="TAT_signal_seq"/>
    <property type="match status" value="1"/>
</dbReference>
<sequence>MSNNRRDFLKSVGTIGLGAAIISPISAIANTNQAEEINLDTTIDGSKRQTISILQTTDVHCQIHPHDELFWENGKAVFRKTGGYAYMATLLKQLKKKNPNTYIIDTGDMFQGSELSVETTGEAFVPILNALDYDLYLPGN</sequence>
<dbReference type="InterPro" id="IPR004843">
    <property type="entry name" value="Calcineurin-like_PHP"/>
</dbReference>
<dbReference type="PANTHER" id="PTHR11575:SF24">
    <property type="entry name" value="5'-NUCLEOTIDASE"/>
    <property type="match status" value="1"/>
</dbReference>
<dbReference type="RefSeq" id="WP_379854514.1">
    <property type="nucleotide sequence ID" value="NZ_JBHZPZ010000006.1"/>
</dbReference>
<reference evidence="2 3" key="1">
    <citation type="submission" date="2024-06" db="EMBL/GenBank/DDBJ databases">
        <title>Flavobacterium spp. isolated from glacier.</title>
        <authorList>
            <person name="Han D."/>
        </authorList>
    </citation>
    <scope>NUCLEOTIDE SEQUENCE [LARGE SCALE GENOMIC DNA]</scope>
    <source>
        <strain evidence="2 3">LS2P90</strain>
    </source>
</reference>